<dbReference type="EMBL" id="JADQDM010000003">
    <property type="protein sequence ID" value="MBF9221335.1"/>
    <property type="molecule type" value="Genomic_DNA"/>
</dbReference>
<dbReference type="InterPro" id="IPR029058">
    <property type="entry name" value="AB_hydrolase_fold"/>
</dbReference>
<accession>A0ABS0I314</accession>
<feature type="chain" id="PRO_5047446363" description="BAAT/Acyl-CoA thioester hydrolase C-terminal domain-containing protein" evidence="1">
    <location>
        <begin position="22"/>
        <end position="337"/>
    </location>
</feature>
<gene>
    <name evidence="2" type="ORF">I2H31_09480</name>
</gene>
<evidence type="ECO:0008006" key="4">
    <source>
        <dbReference type="Google" id="ProtNLM"/>
    </source>
</evidence>
<dbReference type="Gene3D" id="3.40.50.1820">
    <property type="entry name" value="alpha/beta hydrolase"/>
    <property type="match status" value="1"/>
</dbReference>
<feature type="signal peptide" evidence="1">
    <location>
        <begin position="1"/>
        <end position="21"/>
    </location>
</feature>
<sequence length="337" mass="38819">MHRLLGLLLLLAPLLVHGQNAANELFQHYTLHRPQLKSFDIHVTKSDSKAKRPLLVYLDGSGNFPLYYKTKSGRYNSSVPLNISKYAKDYYIVVISKPGIPFKDSLRYDNSGRRYYPENNTFKQLYSLDWRAEAASATIDYLVKKLPIDTRKVIVMGYSEGSQVAPRVAVLNKKVTHVICMAGNALNQLYDFLLAARLQAEQQQLSRIESQRIVDSLYTEYAKIYRSPKAVDHTWYGATYLKWSSFSRTTPLENMLRLSIPILYIAGGRDDNQTIMSMDYAKLEFLRQGKSNLTYRVYPDCNHYFQEEKTVDGVIKKSDRIDEVHQFAIEWVTTVGK</sequence>
<name>A0ABS0I314_9BACT</name>
<dbReference type="Proteomes" id="UP000618931">
    <property type="component" value="Unassembled WGS sequence"/>
</dbReference>
<evidence type="ECO:0000256" key="1">
    <source>
        <dbReference type="SAM" id="SignalP"/>
    </source>
</evidence>
<dbReference type="SUPFAM" id="SSF53474">
    <property type="entry name" value="alpha/beta-Hydrolases"/>
    <property type="match status" value="1"/>
</dbReference>
<dbReference type="InterPro" id="IPR053145">
    <property type="entry name" value="AB_hydrolase_Est10"/>
</dbReference>
<evidence type="ECO:0000313" key="2">
    <source>
        <dbReference type="EMBL" id="MBF9221335.1"/>
    </source>
</evidence>
<protein>
    <recommendedName>
        <fullName evidence="4">BAAT/Acyl-CoA thioester hydrolase C-terminal domain-containing protein</fullName>
    </recommendedName>
</protein>
<keyword evidence="1" id="KW-0732">Signal</keyword>
<keyword evidence="3" id="KW-1185">Reference proteome</keyword>
<reference evidence="2 3" key="1">
    <citation type="submission" date="2020-11" db="EMBL/GenBank/DDBJ databases">
        <authorList>
            <person name="Kim M.K."/>
        </authorList>
    </citation>
    <scope>NUCLEOTIDE SEQUENCE [LARGE SCALE GENOMIC DNA]</scope>
    <source>
        <strain evidence="2 3">BT662</strain>
    </source>
</reference>
<dbReference type="PANTHER" id="PTHR43265">
    <property type="entry name" value="ESTERASE ESTD"/>
    <property type="match status" value="1"/>
</dbReference>
<organism evidence="2 3">
    <name type="scientific">Hymenobacter ruricola</name>
    <dbReference type="NCBI Taxonomy" id="2791023"/>
    <lineage>
        <taxon>Bacteria</taxon>
        <taxon>Pseudomonadati</taxon>
        <taxon>Bacteroidota</taxon>
        <taxon>Cytophagia</taxon>
        <taxon>Cytophagales</taxon>
        <taxon>Hymenobacteraceae</taxon>
        <taxon>Hymenobacter</taxon>
    </lineage>
</organism>
<dbReference type="RefSeq" id="WP_196292783.1">
    <property type="nucleotide sequence ID" value="NZ_JADQDM010000003.1"/>
</dbReference>
<dbReference type="PANTHER" id="PTHR43265:SF1">
    <property type="entry name" value="ESTERASE ESTD"/>
    <property type="match status" value="1"/>
</dbReference>
<comment type="caution">
    <text evidence="2">The sequence shown here is derived from an EMBL/GenBank/DDBJ whole genome shotgun (WGS) entry which is preliminary data.</text>
</comment>
<evidence type="ECO:0000313" key="3">
    <source>
        <dbReference type="Proteomes" id="UP000618931"/>
    </source>
</evidence>
<proteinExistence type="predicted"/>